<organism evidence="2 3">
    <name type="scientific">Setaria viridis</name>
    <name type="common">Green bristlegrass</name>
    <name type="synonym">Setaria italica subsp. viridis</name>
    <dbReference type="NCBI Taxonomy" id="4556"/>
    <lineage>
        <taxon>Eukaryota</taxon>
        <taxon>Viridiplantae</taxon>
        <taxon>Streptophyta</taxon>
        <taxon>Embryophyta</taxon>
        <taxon>Tracheophyta</taxon>
        <taxon>Spermatophyta</taxon>
        <taxon>Magnoliopsida</taxon>
        <taxon>Liliopsida</taxon>
        <taxon>Poales</taxon>
        <taxon>Poaceae</taxon>
        <taxon>PACMAD clade</taxon>
        <taxon>Panicoideae</taxon>
        <taxon>Panicodae</taxon>
        <taxon>Paniceae</taxon>
        <taxon>Cenchrinae</taxon>
        <taxon>Setaria</taxon>
    </lineage>
</organism>
<dbReference type="AlphaFoldDB" id="A0A4U6UWM1"/>
<accession>A0A4U6UWM1</accession>
<feature type="region of interest" description="Disordered" evidence="1">
    <location>
        <begin position="1"/>
        <end position="35"/>
    </location>
</feature>
<dbReference type="Gramene" id="TKW20212">
    <property type="protein sequence ID" value="TKW20212"/>
    <property type="gene ID" value="SEVIR_4G071101v2"/>
</dbReference>
<feature type="compositionally biased region" description="Basic residues" evidence="1">
    <location>
        <begin position="1"/>
        <end position="25"/>
    </location>
</feature>
<reference evidence="2" key="1">
    <citation type="submission" date="2019-03" db="EMBL/GenBank/DDBJ databases">
        <title>WGS assembly of Setaria viridis.</title>
        <authorList>
            <person name="Huang P."/>
            <person name="Jenkins J."/>
            <person name="Grimwood J."/>
            <person name="Barry K."/>
            <person name="Healey A."/>
            <person name="Mamidi S."/>
            <person name="Sreedasyam A."/>
            <person name="Shu S."/>
            <person name="Feldman M."/>
            <person name="Wu J."/>
            <person name="Yu Y."/>
            <person name="Chen C."/>
            <person name="Johnson J."/>
            <person name="Rokhsar D."/>
            <person name="Baxter I."/>
            <person name="Schmutz J."/>
            <person name="Brutnell T."/>
            <person name="Kellogg E."/>
        </authorList>
    </citation>
    <scope>NUCLEOTIDE SEQUENCE [LARGE SCALE GENOMIC DNA]</scope>
</reference>
<proteinExistence type="predicted"/>
<sequence>MRRRTRQGRRRCHRPSSSRRCRRPSFKSEARKPSSPRFFESTWFLKLACYRCFV</sequence>
<dbReference type="EMBL" id="CM016555">
    <property type="protein sequence ID" value="TKW20212.1"/>
    <property type="molecule type" value="Genomic_DNA"/>
</dbReference>
<protein>
    <submittedName>
        <fullName evidence="2">Uncharacterized protein</fullName>
    </submittedName>
</protein>
<dbReference type="Proteomes" id="UP000298652">
    <property type="component" value="Chromosome 4"/>
</dbReference>
<evidence type="ECO:0000256" key="1">
    <source>
        <dbReference type="SAM" id="MobiDB-lite"/>
    </source>
</evidence>
<keyword evidence="3" id="KW-1185">Reference proteome</keyword>
<evidence type="ECO:0000313" key="3">
    <source>
        <dbReference type="Proteomes" id="UP000298652"/>
    </source>
</evidence>
<gene>
    <name evidence="2" type="ORF">SEVIR_4G071101v2</name>
</gene>
<evidence type="ECO:0000313" key="2">
    <source>
        <dbReference type="EMBL" id="TKW20212.1"/>
    </source>
</evidence>
<name>A0A4U6UWM1_SETVI</name>